<evidence type="ECO:0000256" key="9">
    <source>
        <dbReference type="ARBA" id="ARBA00022777"/>
    </source>
</evidence>
<dbReference type="InterPro" id="IPR014729">
    <property type="entry name" value="Rossmann-like_a/b/a_fold"/>
</dbReference>
<comment type="function">
    <text evidence="1">Catalyzes the phosphorylation of riboflavin to FMN followed by the adenylation of FMN to FAD.</text>
</comment>
<dbReference type="SUPFAM" id="SSF82114">
    <property type="entry name" value="Riboflavin kinase-like"/>
    <property type="match status" value="1"/>
</dbReference>
<dbReference type="SUPFAM" id="SSF52374">
    <property type="entry name" value="Nucleotidylyl transferase"/>
    <property type="match status" value="1"/>
</dbReference>
<comment type="similarity">
    <text evidence="15">Belongs to the ribF family.</text>
</comment>
<dbReference type="GO" id="GO:0003919">
    <property type="term" value="F:FMN adenylyltransferase activity"/>
    <property type="evidence" value="ECO:0007669"/>
    <property type="project" value="UniProtKB-UniRule"/>
</dbReference>
<name>A0AAP4BPL5_9CORY</name>
<evidence type="ECO:0000256" key="1">
    <source>
        <dbReference type="ARBA" id="ARBA00002121"/>
    </source>
</evidence>
<evidence type="ECO:0000256" key="2">
    <source>
        <dbReference type="ARBA" id="ARBA00004726"/>
    </source>
</evidence>
<keyword evidence="7 15" id="KW-0548">Nucleotidyltransferase</keyword>
<keyword evidence="4 15" id="KW-0285">Flavoprotein</keyword>
<dbReference type="GO" id="GO:0005524">
    <property type="term" value="F:ATP binding"/>
    <property type="evidence" value="ECO:0007669"/>
    <property type="project" value="UniProtKB-UniRule"/>
</dbReference>
<dbReference type="CDD" id="cd02064">
    <property type="entry name" value="FAD_synthetase_N"/>
    <property type="match status" value="1"/>
</dbReference>
<dbReference type="AlphaFoldDB" id="A0AAP4BPL5"/>
<keyword evidence="11 15" id="KW-0067">ATP-binding</keyword>
<evidence type="ECO:0000256" key="6">
    <source>
        <dbReference type="ARBA" id="ARBA00022679"/>
    </source>
</evidence>
<evidence type="ECO:0000313" key="17">
    <source>
        <dbReference type="EMBL" id="MDK4306727.1"/>
    </source>
</evidence>
<keyword evidence="5 15" id="KW-0288">FMN</keyword>
<dbReference type="Pfam" id="PF06574">
    <property type="entry name" value="FAD_syn"/>
    <property type="match status" value="1"/>
</dbReference>
<dbReference type="FunFam" id="2.40.30.30:FF:000003">
    <property type="entry name" value="Riboflavin biosynthesis protein"/>
    <property type="match status" value="1"/>
</dbReference>
<dbReference type="EMBL" id="JASNVH010000005">
    <property type="protein sequence ID" value="MDK4306727.1"/>
    <property type="molecule type" value="Genomic_DNA"/>
</dbReference>
<evidence type="ECO:0000256" key="3">
    <source>
        <dbReference type="ARBA" id="ARBA00005201"/>
    </source>
</evidence>
<comment type="catalytic activity">
    <reaction evidence="14 15">
        <text>FMN + ATP + H(+) = FAD + diphosphate</text>
        <dbReference type="Rhea" id="RHEA:17237"/>
        <dbReference type="ChEBI" id="CHEBI:15378"/>
        <dbReference type="ChEBI" id="CHEBI:30616"/>
        <dbReference type="ChEBI" id="CHEBI:33019"/>
        <dbReference type="ChEBI" id="CHEBI:57692"/>
        <dbReference type="ChEBI" id="CHEBI:58210"/>
        <dbReference type="EC" id="2.7.7.2"/>
    </reaction>
</comment>
<evidence type="ECO:0000256" key="10">
    <source>
        <dbReference type="ARBA" id="ARBA00022827"/>
    </source>
</evidence>
<dbReference type="PANTHER" id="PTHR22749:SF6">
    <property type="entry name" value="RIBOFLAVIN KINASE"/>
    <property type="match status" value="1"/>
</dbReference>
<comment type="caution">
    <text evidence="17">The sequence shown here is derived from an EMBL/GenBank/DDBJ whole genome shotgun (WGS) entry which is preliminary data.</text>
</comment>
<protein>
    <recommendedName>
        <fullName evidence="15">Riboflavin biosynthesis protein</fullName>
    </recommendedName>
    <domain>
        <recommendedName>
            <fullName evidence="15">Riboflavin kinase</fullName>
            <ecNumber evidence="15">2.7.1.26</ecNumber>
        </recommendedName>
        <alternativeName>
            <fullName evidence="15">Flavokinase</fullName>
        </alternativeName>
    </domain>
    <domain>
        <recommendedName>
            <fullName evidence="15">FMN adenylyltransferase</fullName>
            <ecNumber evidence="15">2.7.7.2</ecNumber>
        </recommendedName>
        <alternativeName>
            <fullName evidence="15">FAD pyrophosphorylase</fullName>
        </alternativeName>
        <alternativeName>
            <fullName evidence="15">FAD synthase</fullName>
        </alternativeName>
    </domain>
</protein>
<comment type="catalytic activity">
    <reaction evidence="13 15">
        <text>riboflavin + ATP = FMN + ADP + H(+)</text>
        <dbReference type="Rhea" id="RHEA:14357"/>
        <dbReference type="ChEBI" id="CHEBI:15378"/>
        <dbReference type="ChEBI" id="CHEBI:30616"/>
        <dbReference type="ChEBI" id="CHEBI:57986"/>
        <dbReference type="ChEBI" id="CHEBI:58210"/>
        <dbReference type="ChEBI" id="CHEBI:456216"/>
        <dbReference type="EC" id="2.7.1.26"/>
    </reaction>
</comment>
<accession>A0AAP4BPL5</accession>
<dbReference type="EC" id="2.7.7.2" evidence="15"/>
<comment type="pathway">
    <text evidence="2 15">Cofactor biosynthesis; FAD biosynthesis; FAD from FMN: step 1/1.</text>
</comment>
<keyword evidence="8 15" id="KW-0547">Nucleotide-binding</keyword>
<sequence>MNIWQGMDEIPERVESSVITIGVFDGVHRGHQELISAAVRKARATGQQSVLITFDPHPVSVFLPERAPLALSSFDQRMSVVEKMGIDNVMVIDFTVEMAGWSPQEYVDRLLVNKLHASHVIIGENFTFGKDAVGTPEIMRQLCAARGIGVDVVQLLHDKTLADGEILVCSTAVRKYLMAGNVAAARRALGRPFSVYGPIVRGAGRGGKELGFPTANQYFPENLALPADGVYAGWLVVEGSNSPVNGDMVPGVAYAAAISVGTNPTFGDDERSVESFVLDREADLYGYGATVYFVDRIRSMEKYDSLDALLEAISRDVCSVREVLAQDLEMRDSSVIDHDSVAGEFFLQRALQGGSRD</sequence>
<evidence type="ECO:0000256" key="12">
    <source>
        <dbReference type="ARBA" id="ARBA00023268"/>
    </source>
</evidence>
<dbReference type="InterPro" id="IPR015864">
    <property type="entry name" value="FAD_synthase"/>
</dbReference>
<feature type="domain" description="Riboflavin kinase" evidence="16">
    <location>
        <begin position="188"/>
        <end position="325"/>
    </location>
</feature>
<evidence type="ECO:0000256" key="4">
    <source>
        <dbReference type="ARBA" id="ARBA00022630"/>
    </source>
</evidence>
<dbReference type="InterPro" id="IPR002606">
    <property type="entry name" value="Riboflavin_kinase_bac"/>
</dbReference>
<dbReference type="InterPro" id="IPR023465">
    <property type="entry name" value="Riboflavin_kinase_dom_sf"/>
</dbReference>
<dbReference type="Proteomes" id="UP001224412">
    <property type="component" value="Unassembled WGS sequence"/>
</dbReference>
<organism evidence="17 18">
    <name type="scientific">Corynebacterium pseudodiphtheriticum</name>
    <dbReference type="NCBI Taxonomy" id="37637"/>
    <lineage>
        <taxon>Bacteria</taxon>
        <taxon>Bacillati</taxon>
        <taxon>Actinomycetota</taxon>
        <taxon>Actinomycetes</taxon>
        <taxon>Mycobacteriales</taxon>
        <taxon>Corynebacteriaceae</taxon>
        <taxon>Corynebacterium</taxon>
    </lineage>
</organism>
<gene>
    <name evidence="17" type="ORF">QPX42_04065</name>
</gene>
<dbReference type="PANTHER" id="PTHR22749">
    <property type="entry name" value="RIBOFLAVIN KINASE/FMN ADENYLYLTRANSFERASE"/>
    <property type="match status" value="1"/>
</dbReference>
<dbReference type="PIRSF" id="PIRSF004491">
    <property type="entry name" value="FAD_Synth"/>
    <property type="match status" value="1"/>
</dbReference>
<evidence type="ECO:0000259" key="16">
    <source>
        <dbReference type="SMART" id="SM00904"/>
    </source>
</evidence>
<evidence type="ECO:0000256" key="14">
    <source>
        <dbReference type="ARBA" id="ARBA00049494"/>
    </source>
</evidence>
<dbReference type="FunFam" id="3.40.50.620:FF:000021">
    <property type="entry name" value="Riboflavin biosynthesis protein"/>
    <property type="match status" value="1"/>
</dbReference>
<dbReference type="GO" id="GO:0009231">
    <property type="term" value="P:riboflavin biosynthetic process"/>
    <property type="evidence" value="ECO:0007669"/>
    <property type="project" value="InterPro"/>
</dbReference>
<reference evidence="17" key="1">
    <citation type="submission" date="2023-05" db="EMBL/GenBank/DDBJ databases">
        <title>Metabolic capabilities are highly conserved among human nasal-associated Corynebacterium species in pangenomic analyses.</title>
        <authorList>
            <person name="Tran T.H."/>
            <person name="Roberts A.Q."/>
            <person name="Escapa I.F."/>
            <person name="Gao W."/>
            <person name="Conlan S."/>
            <person name="Kong H."/>
            <person name="Segre J.A."/>
            <person name="Kelly M.S."/>
            <person name="Lemon K.P."/>
        </authorList>
    </citation>
    <scope>NUCLEOTIDE SEQUENCE</scope>
    <source>
        <strain evidence="17">KPL2773</strain>
    </source>
</reference>
<dbReference type="EC" id="2.7.1.26" evidence="15"/>
<keyword evidence="9 15" id="KW-0418">Kinase</keyword>
<evidence type="ECO:0000313" key="18">
    <source>
        <dbReference type="Proteomes" id="UP001224412"/>
    </source>
</evidence>
<proteinExistence type="inferred from homology"/>
<dbReference type="InterPro" id="IPR015865">
    <property type="entry name" value="Riboflavin_kinase_bac/euk"/>
</dbReference>
<dbReference type="GO" id="GO:0008531">
    <property type="term" value="F:riboflavin kinase activity"/>
    <property type="evidence" value="ECO:0007669"/>
    <property type="project" value="UniProtKB-UniRule"/>
</dbReference>
<evidence type="ECO:0000256" key="5">
    <source>
        <dbReference type="ARBA" id="ARBA00022643"/>
    </source>
</evidence>
<dbReference type="GO" id="GO:0009398">
    <property type="term" value="P:FMN biosynthetic process"/>
    <property type="evidence" value="ECO:0007669"/>
    <property type="project" value="UniProtKB-UniRule"/>
</dbReference>
<comment type="pathway">
    <text evidence="3 15">Cofactor biosynthesis; FMN biosynthesis; FMN from riboflavin (ATP route): step 1/1.</text>
</comment>
<dbReference type="NCBIfam" id="NF004160">
    <property type="entry name" value="PRK05627.1-3"/>
    <property type="match status" value="1"/>
</dbReference>
<dbReference type="NCBIfam" id="TIGR00083">
    <property type="entry name" value="ribF"/>
    <property type="match status" value="1"/>
</dbReference>
<dbReference type="Pfam" id="PF01687">
    <property type="entry name" value="Flavokinase"/>
    <property type="match status" value="1"/>
</dbReference>
<keyword evidence="12" id="KW-0511">Multifunctional enzyme</keyword>
<evidence type="ECO:0000256" key="8">
    <source>
        <dbReference type="ARBA" id="ARBA00022741"/>
    </source>
</evidence>
<dbReference type="Gene3D" id="2.40.30.30">
    <property type="entry name" value="Riboflavin kinase-like"/>
    <property type="match status" value="1"/>
</dbReference>
<evidence type="ECO:0000256" key="11">
    <source>
        <dbReference type="ARBA" id="ARBA00022840"/>
    </source>
</evidence>
<dbReference type="SMART" id="SM00904">
    <property type="entry name" value="Flavokinase"/>
    <property type="match status" value="1"/>
</dbReference>
<keyword evidence="10 15" id="KW-0274">FAD</keyword>
<evidence type="ECO:0000256" key="15">
    <source>
        <dbReference type="PIRNR" id="PIRNR004491"/>
    </source>
</evidence>
<dbReference type="RefSeq" id="WP_284588837.1">
    <property type="nucleotide sequence ID" value="NZ_JASNUC010000004.1"/>
</dbReference>
<dbReference type="Gene3D" id="3.40.50.620">
    <property type="entry name" value="HUPs"/>
    <property type="match status" value="1"/>
</dbReference>
<keyword evidence="6 15" id="KW-0808">Transferase</keyword>
<evidence type="ECO:0000256" key="7">
    <source>
        <dbReference type="ARBA" id="ARBA00022695"/>
    </source>
</evidence>
<dbReference type="InterPro" id="IPR023468">
    <property type="entry name" value="Riboflavin_kinase"/>
</dbReference>
<dbReference type="GO" id="GO:0006747">
    <property type="term" value="P:FAD biosynthetic process"/>
    <property type="evidence" value="ECO:0007669"/>
    <property type="project" value="UniProtKB-UniRule"/>
</dbReference>
<evidence type="ECO:0000256" key="13">
    <source>
        <dbReference type="ARBA" id="ARBA00047880"/>
    </source>
</evidence>